<organism evidence="4">
    <name type="scientific">Prasinoderma coloniale</name>
    <dbReference type="NCBI Taxonomy" id="156133"/>
    <lineage>
        <taxon>Eukaryota</taxon>
        <taxon>Viridiplantae</taxon>
        <taxon>Prasinodermophyta</taxon>
        <taxon>Prasinodermophyceae</taxon>
        <taxon>Prasinodermales</taxon>
        <taxon>Prasinodermaceae</taxon>
        <taxon>Prasinoderma</taxon>
    </lineage>
</organism>
<accession>A0A7R9Y0Y9</accession>
<dbReference type="EMBL" id="HBDZ01007786">
    <property type="protein sequence ID" value="CAD8239051.1"/>
    <property type="molecule type" value="Transcribed_RNA"/>
</dbReference>
<sequence>MKGSYCDEFYEACKADFFCSSTGTGSFFDTVADECGTLGDIQSNCKSFEELYGSGEALCEKMWDDSFIYVPTTNFSDPDHNASDAFVWDWPANETNPNAAVLDHVEWPDSCNESEHDAWVEFDLKALEECPNVISDGTTGNVTNATGGYNP</sequence>
<name>A0A7R9Y0Y9_9VIRI</name>
<proteinExistence type="predicted"/>
<dbReference type="InterPro" id="IPR018143">
    <property type="entry name" value="Folate_rcpt-like"/>
</dbReference>
<keyword evidence="1" id="KW-0732">Signal</keyword>
<dbReference type="Pfam" id="PF03024">
    <property type="entry name" value="Folate_rec"/>
    <property type="match status" value="1"/>
</dbReference>
<evidence type="ECO:0000313" key="4">
    <source>
        <dbReference type="EMBL" id="CAD8239051.1"/>
    </source>
</evidence>
<gene>
    <name evidence="4" type="ORF">PCOL08062_LOCUS5958</name>
</gene>
<evidence type="ECO:0000256" key="1">
    <source>
        <dbReference type="ARBA" id="ARBA00022729"/>
    </source>
</evidence>
<feature type="domain" description="Folate receptor-like" evidence="3">
    <location>
        <begin position="4"/>
        <end position="71"/>
    </location>
</feature>
<evidence type="ECO:0000259" key="3">
    <source>
        <dbReference type="Pfam" id="PF03024"/>
    </source>
</evidence>
<reference evidence="4" key="1">
    <citation type="submission" date="2021-01" db="EMBL/GenBank/DDBJ databases">
        <authorList>
            <person name="Corre E."/>
            <person name="Pelletier E."/>
            <person name="Niang G."/>
            <person name="Scheremetjew M."/>
            <person name="Finn R."/>
            <person name="Kale V."/>
            <person name="Holt S."/>
            <person name="Cochrane G."/>
            <person name="Meng A."/>
            <person name="Brown T."/>
            <person name="Cohen L."/>
        </authorList>
    </citation>
    <scope>NUCLEOTIDE SEQUENCE</scope>
    <source>
        <strain evidence="4">CCMP1413</strain>
    </source>
</reference>
<dbReference type="AlphaFoldDB" id="A0A7R9Y0Y9"/>
<keyword evidence="2" id="KW-1015">Disulfide bond</keyword>
<protein>
    <recommendedName>
        <fullName evidence="3">Folate receptor-like domain-containing protein</fullName>
    </recommendedName>
</protein>
<evidence type="ECO:0000256" key="2">
    <source>
        <dbReference type="ARBA" id="ARBA00023157"/>
    </source>
</evidence>